<dbReference type="EMBL" id="LNYC01000003">
    <property type="protein sequence ID" value="KTD04500.1"/>
    <property type="molecule type" value="Genomic_DNA"/>
</dbReference>
<dbReference type="AlphaFoldDB" id="A0A0W0U927"/>
<dbReference type="PATRIC" id="fig|45065.4.peg.121"/>
<organism evidence="1 2">
    <name type="scientific">Legionella geestiana</name>
    <dbReference type="NCBI Taxonomy" id="45065"/>
    <lineage>
        <taxon>Bacteria</taxon>
        <taxon>Pseudomonadati</taxon>
        <taxon>Pseudomonadota</taxon>
        <taxon>Gammaproteobacteria</taxon>
        <taxon>Legionellales</taxon>
        <taxon>Legionellaceae</taxon>
        <taxon>Legionella</taxon>
    </lineage>
</organism>
<sequence length="491" mass="55138">MSHAVFAGAQLLSEQQAIAAIRAELQAYIHNNGFFSRLGRAIRTFSFKPLFNHHLGAVEKALDALTPGTPPSSPLNLRKMLIELLREPAPESEGPKASRHQIFRPENNKDLSYAEFCDSICKIRRMYNPDGASFIERIWGFIERITFSASDAASSPFYYLNRENPPIYWHNETSPLLHIAVALNEPHERIARLVDSHLERATEEDLDTVAHALGHHAMGRSYRYKSSGKYFGSVHYDNSNAAECILERISASTLSANQKLHILKQALAKRLSYPDHCRSFNFRTQRLIAIFQRIDALIIEILNEIKGSEALDINALSETINHPRFFGYIAEGPLHDMGETLESLSTEAFCSLLNNWSILERSILGRLSLPKLVEVLHSYHGCNHYASSSSETVDPHALLLRHMQGNDEAVRFASAIMGYKTFTDSLDMTVVQNSDRLRAQRTVPLAGSAQNPSRLIGAPQKQRHQNADVCETSLPAPAHHEVQTPYQRGPQ</sequence>
<name>A0A0W0U927_9GAMM</name>
<protein>
    <submittedName>
        <fullName evidence="1">Uncharacterized protein</fullName>
    </submittedName>
</protein>
<evidence type="ECO:0000313" key="2">
    <source>
        <dbReference type="Proteomes" id="UP000054785"/>
    </source>
</evidence>
<keyword evidence="2" id="KW-1185">Reference proteome</keyword>
<dbReference type="RefSeq" id="WP_028386227.1">
    <property type="nucleotide sequence ID" value="NZ_CAAAHN010000012.1"/>
</dbReference>
<dbReference type="Proteomes" id="UP000054785">
    <property type="component" value="Unassembled WGS sequence"/>
</dbReference>
<comment type="caution">
    <text evidence="1">The sequence shown here is derived from an EMBL/GenBank/DDBJ whole genome shotgun (WGS) entry which is preliminary data.</text>
</comment>
<evidence type="ECO:0000313" key="1">
    <source>
        <dbReference type="EMBL" id="KTD04500.1"/>
    </source>
</evidence>
<dbReference type="OrthoDB" id="5818278at2"/>
<accession>A0A0W0U927</accession>
<reference evidence="1 2" key="1">
    <citation type="submission" date="2015-11" db="EMBL/GenBank/DDBJ databases">
        <title>Genomic analysis of 38 Legionella species identifies large and diverse effector repertoires.</title>
        <authorList>
            <person name="Burstein D."/>
            <person name="Amaro F."/>
            <person name="Zusman T."/>
            <person name="Lifshitz Z."/>
            <person name="Cohen O."/>
            <person name="Gilbert J.A."/>
            <person name="Pupko T."/>
            <person name="Shuman H.A."/>
            <person name="Segal G."/>
        </authorList>
    </citation>
    <scope>NUCLEOTIDE SEQUENCE [LARGE SCALE GENOMIC DNA]</scope>
    <source>
        <strain evidence="1 2">ATCC 49504</strain>
    </source>
</reference>
<proteinExistence type="predicted"/>
<gene>
    <name evidence="1" type="ORF">Lgee_0110</name>
</gene>